<dbReference type="Gene3D" id="3.40.50.2000">
    <property type="entry name" value="Glycogen Phosphorylase B"/>
    <property type="match status" value="2"/>
</dbReference>
<gene>
    <name evidence="4" type="ORF">PPROV_001081500</name>
</gene>
<feature type="compositionally biased region" description="Low complexity" evidence="3">
    <location>
        <begin position="547"/>
        <end position="557"/>
    </location>
</feature>
<dbReference type="InterPro" id="IPR023214">
    <property type="entry name" value="HAD_sf"/>
</dbReference>
<dbReference type="Pfam" id="PF00982">
    <property type="entry name" value="Glyco_transf_20"/>
    <property type="match status" value="1"/>
</dbReference>
<dbReference type="Gene3D" id="3.40.50.1000">
    <property type="entry name" value="HAD superfamily/HAD-like"/>
    <property type="match status" value="2"/>
</dbReference>
<comment type="similarity">
    <text evidence="1">In the N-terminal section; belongs to the glycosyltransferase 20 family.</text>
</comment>
<evidence type="ECO:0000313" key="4">
    <source>
        <dbReference type="EMBL" id="GHP12088.1"/>
    </source>
</evidence>
<dbReference type="SUPFAM" id="SSF53756">
    <property type="entry name" value="UDP-Glycosyltransferase/glycogen phosphorylase"/>
    <property type="match status" value="1"/>
</dbReference>
<evidence type="ECO:0000256" key="3">
    <source>
        <dbReference type="SAM" id="MobiDB-lite"/>
    </source>
</evidence>
<comment type="similarity">
    <text evidence="2">In the C-terminal section; belongs to the trehalose phosphatase family.</text>
</comment>
<dbReference type="CDD" id="cd03788">
    <property type="entry name" value="GT20_TPS"/>
    <property type="match status" value="1"/>
</dbReference>
<dbReference type="GO" id="GO:0005992">
    <property type="term" value="P:trehalose biosynthetic process"/>
    <property type="evidence" value="ECO:0007669"/>
    <property type="project" value="InterPro"/>
</dbReference>
<feature type="region of interest" description="Disordered" evidence="3">
    <location>
        <begin position="547"/>
        <end position="576"/>
    </location>
</feature>
<evidence type="ECO:0000256" key="1">
    <source>
        <dbReference type="ARBA" id="ARBA00005409"/>
    </source>
</evidence>
<feature type="compositionally biased region" description="Basic and acidic residues" evidence="3">
    <location>
        <begin position="48"/>
        <end position="68"/>
    </location>
</feature>
<reference evidence="4" key="1">
    <citation type="submission" date="2020-10" db="EMBL/GenBank/DDBJ databases">
        <title>Unveiling of a novel bifunctional photoreceptor, Dualchrome1, isolated from a cosmopolitan green alga.</title>
        <authorList>
            <person name="Suzuki S."/>
            <person name="Kawachi M."/>
        </authorList>
    </citation>
    <scope>NUCLEOTIDE SEQUENCE</scope>
    <source>
        <strain evidence="4">NIES 2893</strain>
    </source>
</reference>
<dbReference type="FunFam" id="3.40.50.2000:FF:000079">
    <property type="entry name" value="Trehalose-6-phosphate synthase 8"/>
    <property type="match status" value="1"/>
</dbReference>
<dbReference type="Proteomes" id="UP000660262">
    <property type="component" value="Unassembled WGS sequence"/>
</dbReference>
<proteinExistence type="inferred from homology"/>
<dbReference type="AlphaFoldDB" id="A0A830HYK0"/>
<dbReference type="FunFam" id="3.40.50.1000:FF:000052">
    <property type="entry name" value="Alpha,alpha-trehalose-phosphate synthase [UDP-forming] 6"/>
    <property type="match status" value="1"/>
</dbReference>
<dbReference type="InterPro" id="IPR003337">
    <property type="entry name" value="Trehalose_PPase"/>
</dbReference>
<sequence length="1087" mass="117763">MTMIGSCTNLADLLSGGSGMGAGGGNGGPGLGGGGGGGLSSLRRSKRSGSERSLHSESTDSSLADKDKDGNLIRPQRIILISNNLPIRGRKATAQEAAEGVAGGGTSPSAAANLGWIFEWDEDALVGQIKLGVLEQQDGGRQLGVLFVGQLNVDIPENEQDVVSEEIYRRFGCIPVFIPSETKDLFYKGFCKSILWPTMHYLVPLTPKCGRRFDRRAWQAYIAANKCFVDRVVEFINPDDDMVWIHDYHLIVLPTLLRKRFHALRIGYFLHCPFPSSEVFRAMPCRDELLRSMLNADVIGFHTYDYARHFLSCINRALGVDHESKRGTIGVMYYGRRVVIRISPTGVHCGRLLQGFDWPECEWRRGELIADLQNCTVALGVDDLDVFKGIDLKIEAVGRMLDAYPGIRGKFTLIQVVNAPRSLNAEVAELRDTIRELTEDINRRHGQPGADGKEAYKPIQLIERHVPLHERIALYSVADVFVVSATRDGMNLFPYEYIVCRQGPPQHDLHDSEEEMYGMAAAAAAAAVPAGGLGSIVMGGANSTAAAGADASDADGAPRSVRQRSTTSAPPPPRDSMLVVSEFVGCSPSLSGALRVNPYNTDGFADALHSACTIPLAERRVRHKRHWEYVRGHTAQSWGATFVDELWSTTRDHSKLRCHGLGFGLQFRVVALDETFKKLDAFTVLQSYQLAAAAPDAARRLFMLDYDGTLTVGVIRGQQQGGPGSSTPGQDIPTQGMQRVKSSQSMASTGRAPSAEVLDMLRGLCKNENNVVAIVSGRSRLELSHWFLPAGAPGSDGGGNTDDLDAEAIADPLNRLMLCAEHGMFYRYPSRGWRMAGMAEEEMGALMGSETTSAAVSAMAVSADGADGAAGSSLAPPVSYGQVFHTASDGVDVVGLPFADADTDWRSVALPVLRQYAECTDGAHVEAKETSLVWRYTFTDAEFGGRQAKELMDHLEDVLAHDHSVEVVRGSGIVEVKPVEATKGNCVRRIITQMNPALPRWCLCVGDDQSDESMFTTLEELLADAKSKPSGQGMTRTKSALALGSKRGDEPAAEVWTATVGSKPSAAHYFVNDPVEVVEMLRSLGSK</sequence>
<evidence type="ECO:0000256" key="2">
    <source>
        <dbReference type="ARBA" id="ARBA00006330"/>
    </source>
</evidence>
<dbReference type="OrthoDB" id="755951at2759"/>
<comment type="caution">
    <text evidence="4">The sequence shown here is derived from an EMBL/GenBank/DDBJ whole genome shotgun (WGS) entry which is preliminary data.</text>
</comment>
<evidence type="ECO:0008006" key="6">
    <source>
        <dbReference type="Google" id="ProtNLM"/>
    </source>
</evidence>
<dbReference type="PANTHER" id="PTHR10788">
    <property type="entry name" value="TREHALOSE-6-PHOSPHATE SYNTHASE"/>
    <property type="match status" value="1"/>
</dbReference>
<organism evidence="4 5">
    <name type="scientific">Pycnococcus provasolii</name>
    <dbReference type="NCBI Taxonomy" id="41880"/>
    <lineage>
        <taxon>Eukaryota</taxon>
        <taxon>Viridiplantae</taxon>
        <taxon>Chlorophyta</taxon>
        <taxon>Pseudoscourfieldiophyceae</taxon>
        <taxon>Pseudoscourfieldiales</taxon>
        <taxon>Pycnococcaceae</taxon>
        <taxon>Pycnococcus</taxon>
    </lineage>
</organism>
<dbReference type="GO" id="GO:0005829">
    <property type="term" value="C:cytosol"/>
    <property type="evidence" value="ECO:0007669"/>
    <property type="project" value="TreeGrafter"/>
</dbReference>
<dbReference type="GO" id="GO:0004805">
    <property type="term" value="F:trehalose-phosphatase activity"/>
    <property type="evidence" value="ECO:0007669"/>
    <property type="project" value="TreeGrafter"/>
</dbReference>
<dbReference type="InterPro" id="IPR001830">
    <property type="entry name" value="Glyco_trans_20"/>
</dbReference>
<name>A0A830HYK0_9CHLO</name>
<dbReference type="PANTHER" id="PTHR10788:SF94">
    <property type="entry name" value="ALPHA,ALPHA-TREHALOSE-PHOSPHATE SYNTHASE [UDP-FORMING] 5"/>
    <property type="match status" value="1"/>
</dbReference>
<protein>
    <recommendedName>
        <fullName evidence="6">Alpha,alpha-trehalose-phosphate synthase (UDP-forming)</fullName>
    </recommendedName>
</protein>
<dbReference type="InterPro" id="IPR036412">
    <property type="entry name" value="HAD-like_sf"/>
</dbReference>
<feature type="compositionally biased region" description="Gly residues" evidence="3">
    <location>
        <begin position="24"/>
        <end position="39"/>
    </location>
</feature>
<dbReference type="SUPFAM" id="SSF56784">
    <property type="entry name" value="HAD-like"/>
    <property type="match status" value="1"/>
</dbReference>
<evidence type="ECO:0000313" key="5">
    <source>
        <dbReference type="Proteomes" id="UP000660262"/>
    </source>
</evidence>
<accession>A0A830HYK0</accession>
<keyword evidence="5" id="KW-1185">Reference proteome</keyword>
<feature type="region of interest" description="Disordered" evidence="3">
    <location>
        <begin position="24"/>
        <end position="68"/>
    </location>
</feature>
<dbReference type="Pfam" id="PF02358">
    <property type="entry name" value="Trehalose_PPase"/>
    <property type="match status" value="1"/>
</dbReference>
<dbReference type="EMBL" id="BNJQ01000038">
    <property type="protein sequence ID" value="GHP12088.1"/>
    <property type="molecule type" value="Genomic_DNA"/>
</dbReference>